<dbReference type="Proteomes" id="UP000745859">
    <property type="component" value="Unassembled WGS sequence"/>
</dbReference>
<comment type="caution">
    <text evidence="2">The sequence shown here is derived from an EMBL/GenBank/DDBJ whole genome shotgun (WGS) entry which is preliminary data.</text>
</comment>
<evidence type="ECO:0000256" key="1">
    <source>
        <dbReference type="ARBA" id="ARBA00022649"/>
    </source>
</evidence>
<dbReference type="InterPro" id="IPR007712">
    <property type="entry name" value="RelE/ParE_toxin"/>
</dbReference>
<organism evidence="2 3">
    <name type="scientific">Wenyingzhuangia heitensis</name>
    <dbReference type="NCBI Taxonomy" id="1487859"/>
    <lineage>
        <taxon>Bacteria</taxon>
        <taxon>Pseudomonadati</taxon>
        <taxon>Bacteroidota</taxon>
        <taxon>Flavobacteriia</taxon>
        <taxon>Flavobacteriales</taxon>
        <taxon>Flavobacteriaceae</taxon>
        <taxon>Wenyingzhuangia</taxon>
    </lineage>
</organism>
<accession>A0ABX0UD20</accession>
<dbReference type="Gene3D" id="3.30.2310.20">
    <property type="entry name" value="RelE-like"/>
    <property type="match status" value="1"/>
</dbReference>
<sequence length="102" mass="12319">MASVELFWTQTAMKQRNEIFKYWNKKNKSTEYSKKLRQSIKERTQILKTNPEIGKETNYKLIRMVSLGHYSILYQFLNNEIIITSFWDNRQSPKKLLKLISK</sequence>
<keyword evidence="1" id="KW-1277">Toxin-antitoxin system</keyword>
<dbReference type="InterPro" id="IPR035093">
    <property type="entry name" value="RelE/ParE_toxin_dom_sf"/>
</dbReference>
<gene>
    <name evidence="2" type="ORF">FHR24_003123</name>
</gene>
<dbReference type="RefSeq" id="WP_167191101.1">
    <property type="nucleotide sequence ID" value="NZ_JAASQL010000017.1"/>
</dbReference>
<proteinExistence type="predicted"/>
<name>A0ABX0UD20_9FLAO</name>
<keyword evidence="3" id="KW-1185">Reference proteome</keyword>
<evidence type="ECO:0000313" key="2">
    <source>
        <dbReference type="EMBL" id="NIJ46628.1"/>
    </source>
</evidence>
<protein>
    <submittedName>
        <fullName evidence="2">Plasmid stabilization system protein ParE</fullName>
    </submittedName>
</protein>
<dbReference type="Pfam" id="PF05016">
    <property type="entry name" value="ParE_toxin"/>
    <property type="match status" value="1"/>
</dbReference>
<reference evidence="2 3" key="1">
    <citation type="submission" date="2020-03" db="EMBL/GenBank/DDBJ databases">
        <title>Genomic Encyclopedia of Type Strains, Phase IV (KMG-IV): sequencing the most valuable type-strain genomes for metagenomic binning, comparative biology and taxonomic classification.</title>
        <authorList>
            <person name="Goeker M."/>
        </authorList>
    </citation>
    <scope>NUCLEOTIDE SEQUENCE [LARGE SCALE GENOMIC DNA]</scope>
    <source>
        <strain evidence="2 3">DSM 101599</strain>
    </source>
</reference>
<evidence type="ECO:0000313" key="3">
    <source>
        <dbReference type="Proteomes" id="UP000745859"/>
    </source>
</evidence>
<dbReference type="EMBL" id="JAASQL010000017">
    <property type="protein sequence ID" value="NIJ46628.1"/>
    <property type="molecule type" value="Genomic_DNA"/>
</dbReference>